<dbReference type="GO" id="GO:0031412">
    <property type="term" value="P:gas vesicle organization"/>
    <property type="evidence" value="ECO:0007669"/>
    <property type="project" value="InterPro"/>
</dbReference>
<dbReference type="Proteomes" id="UP000295281">
    <property type="component" value="Unassembled WGS sequence"/>
</dbReference>
<dbReference type="PANTHER" id="PTHR36852:SF1">
    <property type="entry name" value="PROTEIN GVPL 2"/>
    <property type="match status" value="1"/>
</dbReference>
<name>A0A4R6V8B0_9ACTN</name>
<comment type="subcellular location">
    <subcellularLocation>
        <location evidence="2">Gas vesicle</location>
    </subcellularLocation>
</comment>
<dbReference type="EMBL" id="SNYN01000001">
    <property type="protein sequence ID" value="TDQ55379.1"/>
    <property type="molecule type" value="Genomic_DNA"/>
</dbReference>
<evidence type="ECO:0000256" key="3">
    <source>
        <dbReference type="ARBA" id="ARBA00035643"/>
    </source>
</evidence>
<dbReference type="Pfam" id="PF06386">
    <property type="entry name" value="GvpL_GvpF"/>
    <property type="match status" value="1"/>
</dbReference>
<dbReference type="PANTHER" id="PTHR36852">
    <property type="entry name" value="PROTEIN GVPL 2"/>
    <property type="match status" value="1"/>
</dbReference>
<accession>A0A4R6V8B0</accession>
<dbReference type="AlphaFoldDB" id="A0A4R6V8B0"/>
<keyword evidence="1" id="KW-0304">Gas vesicle</keyword>
<comment type="caution">
    <text evidence="4">The sequence shown here is derived from an EMBL/GenBank/DDBJ whole genome shotgun (WGS) entry which is preliminary data.</text>
</comment>
<dbReference type="OrthoDB" id="146444at2"/>
<dbReference type="InterPro" id="IPR009430">
    <property type="entry name" value="GvpL/GvpF"/>
</dbReference>
<reference evidence="4 5" key="1">
    <citation type="submission" date="2019-03" db="EMBL/GenBank/DDBJ databases">
        <title>Genomic Encyclopedia of Type Strains, Phase IV (KMG-IV): sequencing the most valuable type-strain genomes for metagenomic binning, comparative biology and taxonomic classification.</title>
        <authorList>
            <person name="Goeker M."/>
        </authorList>
    </citation>
    <scope>NUCLEOTIDE SEQUENCE [LARGE SCALE GENOMIC DNA]</scope>
    <source>
        <strain evidence="4 5">DSM 46770</strain>
    </source>
</reference>
<comment type="similarity">
    <text evidence="3">Belongs to the gas vesicle GvpF/GvpL family.</text>
</comment>
<organism evidence="4 5">
    <name type="scientific">Actinorugispora endophytica</name>
    <dbReference type="NCBI Taxonomy" id="1605990"/>
    <lineage>
        <taxon>Bacteria</taxon>
        <taxon>Bacillati</taxon>
        <taxon>Actinomycetota</taxon>
        <taxon>Actinomycetes</taxon>
        <taxon>Streptosporangiales</taxon>
        <taxon>Nocardiopsidaceae</taxon>
        <taxon>Actinorugispora</taxon>
    </lineage>
</organism>
<proteinExistence type="inferred from homology"/>
<protein>
    <submittedName>
        <fullName evidence="4">Gas vesicle protein GvpL/GvpF</fullName>
    </submittedName>
</protein>
<dbReference type="GO" id="GO:0031411">
    <property type="term" value="C:gas vesicle"/>
    <property type="evidence" value="ECO:0007669"/>
    <property type="project" value="UniProtKB-SubCell"/>
</dbReference>
<evidence type="ECO:0000313" key="5">
    <source>
        <dbReference type="Proteomes" id="UP000295281"/>
    </source>
</evidence>
<evidence type="ECO:0000256" key="1">
    <source>
        <dbReference type="ARBA" id="ARBA00022987"/>
    </source>
</evidence>
<evidence type="ECO:0000313" key="4">
    <source>
        <dbReference type="EMBL" id="TDQ55379.1"/>
    </source>
</evidence>
<sequence>MNGTRTASYVYAVTRPFDEDRLTGARGVGGAPVRLVVQDGLAAAVSAVPLDEFDEDALAERLEDRAWLEATARAHHAVVDAVARSAVAMPLRLSTLYRDDDRVRAVLRGNRERFGAVLTRLDGRVEWGVKVYADPDRAAARPTPDEPRAPAGVGAGRAYLNRRREQRHGREDAWRAAAELARRLDERLRELAEAGERHRPQDGRLSGASGENVLNAAYLVARGGDGERFLRAVREFGRDLAAGVRVELSGPWAPYSFAGGAAAGAPDPVGPGEPA</sequence>
<evidence type="ECO:0000256" key="2">
    <source>
        <dbReference type="ARBA" id="ARBA00035108"/>
    </source>
</evidence>
<dbReference type="RefSeq" id="WP_133739907.1">
    <property type="nucleotide sequence ID" value="NZ_SNYN01000001.1"/>
</dbReference>
<gene>
    <name evidence="4" type="ORF">EV190_101705</name>
</gene>
<keyword evidence="5" id="KW-1185">Reference proteome</keyword>